<name>A0A559TGU8_9HYPH</name>
<dbReference type="InterPro" id="IPR022789">
    <property type="entry name" value="ParD"/>
</dbReference>
<organism evidence="2 3">
    <name type="scientific">Rhizobium mongolense USDA 1844</name>
    <dbReference type="NCBI Taxonomy" id="1079460"/>
    <lineage>
        <taxon>Bacteria</taxon>
        <taxon>Pseudomonadati</taxon>
        <taxon>Pseudomonadota</taxon>
        <taxon>Alphaproteobacteria</taxon>
        <taxon>Hyphomicrobiales</taxon>
        <taxon>Rhizobiaceae</taxon>
        <taxon>Rhizobium/Agrobacterium group</taxon>
        <taxon>Rhizobium</taxon>
    </lineage>
</organism>
<protein>
    <submittedName>
        <fullName evidence="2">Antitoxin ParD1/3/4</fullName>
    </submittedName>
</protein>
<dbReference type="InterPro" id="IPR038296">
    <property type="entry name" value="ParD_sf"/>
</dbReference>
<dbReference type="Gene3D" id="6.10.10.120">
    <property type="entry name" value="Antitoxin ParD1-like"/>
    <property type="match status" value="1"/>
</dbReference>
<evidence type="ECO:0000256" key="1">
    <source>
        <dbReference type="ARBA" id="ARBA00022649"/>
    </source>
</evidence>
<evidence type="ECO:0000313" key="2">
    <source>
        <dbReference type="EMBL" id="TVZ73835.1"/>
    </source>
</evidence>
<keyword evidence="1" id="KW-1277">Toxin-antitoxin system</keyword>
<dbReference type="AlphaFoldDB" id="A0A559TGU8"/>
<evidence type="ECO:0000313" key="3">
    <source>
        <dbReference type="Proteomes" id="UP000319824"/>
    </source>
</evidence>
<dbReference type="Proteomes" id="UP000319824">
    <property type="component" value="Unassembled WGS sequence"/>
</dbReference>
<proteinExistence type="predicted"/>
<dbReference type="Pfam" id="PF03693">
    <property type="entry name" value="ParD_antitoxin"/>
    <property type="match status" value="1"/>
</dbReference>
<reference evidence="2 3" key="1">
    <citation type="submission" date="2019-06" db="EMBL/GenBank/DDBJ databases">
        <title>Pac Bio to generate improved reference genome sequences for organisms with transposon mutant libraries (support for FEBA project).</title>
        <authorList>
            <person name="Blow M."/>
        </authorList>
    </citation>
    <scope>NUCLEOTIDE SEQUENCE [LARGE SCALE GENOMIC DNA]</scope>
    <source>
        <strain evidence="2 3">USDA 1844</strain>
    </source>
</reference>
<dbReference type="RefSeq" id="WP_022712842.1">
    <property type="nucleotide sequence ID" value="NZ_ATTQ01000001.1"/>
</dbReference>
<accession>A0A559TGU8</accession>
<gene>
    <name evidence="2" type="ORF">BCL32_2104</name>
</gene>
<sequence length="91" mass="10180">MRTSKSITLTLGKQQQVLDSLVSSGEYDSASEAVRAALRALARERDAVNTIWREKVREALEDPRPRVPAEKVFADLRAFHDEQVKADTRGA</sequence>
<comment type="caution">
    <text evidence="2">The sequence shown here is derived from an EMBL/GenBank/DDBJ whole genome shotgun (WGS) entry which is preliminary data.</text>
</comment>
<dbReference type="EMBL" id="VISO01000002">
    <property type="protein sequence ID" value="TVZ73835.1"/>
    <property type="molecule type" value="Genomic_DNA"/>
</dbReference>
<dbReference type="SUPFAM" id="SSF47598">
    <property type="entry name" value="Ribbon-helix-helix"/>
    <property type="match status" value="1"/>
</dbReference>
<dbReference type="InterPro" id="IPR010985">
    <property type="entry name" value="Ribbon_hlx_hlx"/>
</dbReference>
<dbReference type="GO" id="GO:0006355">
    <property type="term" value="P:regulation of DNA-templated transcription"/>
    <property type="evidence" value="ECO:0007669"/>
    <property type="project" value="InterPro"/>
</dbReference>